<dbReference type="Gene3D" id="3.30.428.70">
    <property type="match status" value="1"/>
</dbReference>
<evidence type="ECO:0000259" key="1">
    <source>
        <dbReference type="Pfam" id="PF19327"/>
    </source>
</evidence>
<name>A0ABR3XES3_9PEZI</name>
<keyword evidence="3" id="KW-1185">Reference proteome</keyword>
<feature type="domain" description="Ap4A phosphorylase 1/2 N-terminal" evidence="1">
    <location>
        <begin position="18"/>
        <end position="158"/>
    </location>
</feature>
<evidence type="ECO:0000313" key="3">
    <source>
        <dbReference type="Proteomes" id="UP001583177"/>
    </source>
</evidence>
<dbReference type="Proteomes" id="UP001583177">
    <property type="component" value="Unassembled WGS sequence"/>
</dbReference>
<evidence type="ECO:0000313" key="2">
    <source>
        <dbReference type="EMBL" id="KAL1874448.1"/>
    </source>
</evidence>
<dbReference type="InterPro" id="IPR045759">
    <property type="entry name" value="Ap4A_phos1/2_N"/>
</dbReference>
<dbReference type="InterPro" id="IPR043171">
    <property type="entry name" value="Ap4A_phos1/2-like"/>
</dbReference>
<dbReference type="PANTHER" id="PTHR38420:SF1">
    <property type="entry name" value="PUTATIVE (AFU_ORTHOLOGUE AFUA_5G14690)-RELATED"/>
    <property type="match status" value="1"/>
</dbReference>
<dbReference type="EMBL" id="JAWRVE010000022">
    <property type="protein sequence ID" value="KAL1874448.1"/>
    <property type="molecule type" value="Genomic_DNA"/>
</dbReference>
<protein>
    <recommendedName>
        <fullName evidence="1">Ap4A phosphorylase 1/2 N-terminal domain-containing protein</fullName>
    </recommendedName>
</protein>
<comment type="caution">
    <text evidence="2">The sequence shown here is derived from an EMBL/GenBank/DDBJ whole genome shotgun (WGS) entry which is preliminary data.</text>
</comment>
<accession>A0ABR3XES3</accession>
<gene>
    <name evidence="2" type="ORF">Daus18300_003466</name>
</gene>
<sequence>MIPSNLGPKAIAMFDGLLSRGLLFYAETQAEPVSHDGFQFEFRVSPVLKKKPILARDAPGRSQAQGPFVDPDPDFVVAEIGTGHILELNMHCIHRPAFVLHTRLFAPQTDDLDATDIAAVRAVIENLRGSLGPQMAIYNCGFDAGSSQGHKHMQISKLISLACLSNISPCGLNRAQVRETSTYS</sequence>
<dbReference type="PANTHER" id="PTHR38420">
    <property type="entry name" value="AP-4-A PHOSPHORYLASE II"/>
    <property type="match status" value="1"/>
</dbReference>
<dbReference type="InterPro" id="IPR036265">
    <property type="entry name" value="HIT-like_sf"/>
</dbReference>
<dbReference type="SUPFAM" id="SSF54197">
    <property type="entry name" value="HIT-like"/>
    <property type="match status" value="1"/>
</dbReference>
<reference evidence="2 3" key="1">
    <citation type="journal article" date="2024" name="IMA Fungus">
        <title>IMA Genome - F19 : A genome assembly and annotation guide to empower mycologists, including annotated draft genome sequences of Ceratocystis pirilliformis, Diaporthe australafricana, Fusarium ophioides, Paecilomyces lecythidis, and Sporothrix stenoceras.</title>
        <authorList>
            <person name="Aylward J."/>
            <person name="Wilson A.M."/>
            <person name="Visagie C.M."/>
            <person name="Spraker J."/>
            <person name="Barnes I."/>
            <person name="Buitendag C."/>
            <person name="Ceriani C."/>
            <person name="Del Mar Angel L."/>
            <person name="du Plessis D."/>
            <person name="Fuchs T."/>
            <person name="Gasser K."/>
            <person name="Kramer D."/>
            <person name="Li W."/>
            <person name="Munsamy K."/>
            <person name="Piso A."/>
            <person name="Price J.L."/>
            <person name="Sonnekus B."/>
            <person name="Thomas C."/>
            <person name="van der Nest A."/>
            <person name="van Dijk A."/>
            <person name="van Heerden A."/>
            <person name="van Vuuren N."/>
            <person name="Yilmaz N."/>
            <person name="Duong T.A."/>
            <person name="van der Merwe N.A."/>
            <person name="Wingfield M.J."/>
            <person name="Wingfield B.D."/>
        </authorList>
    </citation>
    <scope>NUCLEOTIDE SEQUENCE [LARGE SCALE GENOMIC DNA]</scope>
    <source>
        <strain evidence="2 3">CMW 18300</strain>
    </source>
</reference>
<dbReference type="Pfam" id="PF19327">
    <property type="entry name" value="Ap4A_phos_N"/>
    <property type="match status" value="1"/>
</dbReference>
<proteinExistence type="predicted"/>
<dbReference type="InterPro" id="IPR009163">
    <property type="entry name" value="Ap4A_phos1/2"/>
</dbReference>
<organism evidence="2 3">
    <name type="scientific">Diaporthe australafricana</name>
    <dbReference type="NCBI Taxonomy" id="127596"/>
    <lineage>
        <taxon>Eukaryota</taxon>
        <taxon>Fungi</taxon>
        <taxon>Dikarya</taxon>
        <taxon>Ascomycota</taxon>
        <taxon>Pezizomycotina</taxon>
        <taxon>Sordariomycetes</taxon>
        <taxon>Sordariomycetidae</taxon>
        <taxon>Diaporthales</taxon>
        <taxon>Diaporthaceae</taxon>
        <taxon>Diaporthe</taxon>
    </lineage>
</organism>